<dbReference type="Proteomes" id="UP001153069">
    <property type="component" value="Unassembled WGS sequence"/>
</dbReference>
<sequence>MGNHCCRALPFLTGGRRSAMLDDRDLVDWRVLGRGADGTSSSVRGDDNGNSSGLTIILNLLETSKIERTTAWLRSNSHVIRHVLMGRPRRPNDDDDAHHQQQPNWSSEAMRHLFEAIGDIPKLEVLLMNEVGSAENPIPIRFLSQALDKRHSLLKQAYLSGHFDGNLADCELFASRISQQPQLQCFALYGNAQREFTLDPILQAVAALPTLRDLHFHANMPHPITSDTVLQVARIAQLEKLTIHSCDITGDNMATLATTLVGTATCCLRELTVFEAFAPNFAQQQQLPISNHASLEALTYLLKHSPSLRKVQIWFGFAADSQILIPFATQSLTHNPRITHFNTALLWTPKYYDEDVVETFVTMLAHHNTSLQHLRLYKYTGRWRLALYFYIRLNQTGRRAFVNTCEQMTTAEWIDTVLTAIPPLVASPSDPADDNHNDTSFLEQELLDGDDWFQLSWIYYYMRLQPSIIETAVATAKS</sequence>
<accession>A0A9N8HPT6</accession>
<evidence type="ECO:0008006" key="3">
    <source>
        <dbReference type="Google" id="ProtNLM"/>
    </source>
</evidence>
<organism evidence="1 2">
    <name type="scientific">Seminavis robusta</name>
    <dbReference type="NCBI Taxonomy" id="568900"/>
    <lineage>
        <taxon>Eukaryota</taxon>
        <taxon>Sar</taxon>
        <taxon>Stramenopiles</taxon>
        <taxon>Ochrophyta</taxon>
        <taxon>Bacillariophyta</taxon>
        <taxon>Bacillariophyceae</taxon>
        <taxon>Bacillariophycidae</taxon>
        <taxon>Naviculales</taxon>
        <taxon>Naviculaceae</taxon>
        <taxon>Seminavis</taxon>
    </lineage>
</organism>
<keyword evidence="2" id="KW-1185">Reference proteome</keyword>
<gene>
    <name evidence="1" type="ORF">SEMRO_1126_G244050.1</name>
</gene>
<dbReference type="InterPro" id="IPR032675">
    <property type="entry name" value="LRR_dom_sf"/>
</dbReference>
<dbReference type="SUPFAM" id="SSF52047">
    <property type="entry name" value="RNI-like"/>
    <property type="match status" value="1"/>
</dbReference>
<dbReference type="AlphaFoldDB" id="A0A9N8HPT6"/>
<dbReference type="Gene3D" id="3.80.10.10">
    <property type="entry name" value="Ribonuclease Inhibitor"/>
    <property type="match status" value="1"/>
</dbReference>
<comment type="caution">
    <text evidence="1">The sequence shown here is derived from an EMBL/GenBank/DDBJ whole genome shotgun (WGS) entry which is preliminary data.</text>
</comment>
<name>A0A9N8HPT6_9STRA</name>
<evidence type="ECO:0000313" key="1">
    <source>
        <dbReference type="EMBL" id="CAB9520692.1"/>
    </source>
</evidence>
<protein>
    <recommendedName>
        <fullName evidence="3">F-box domain-containing protein</fullName>
    </recommendedName>
</protein>
<proteinExistence type="predicted"/>
<evidence type="ECO:0000313" key="2">
    <source>
        <dbReference type="Proteomes" id="UP001153069"/>
    </source>
</evidence>
<reference evidence="1" key="1">
    <citation type="submission" date="2020-06" db="EMBL/GenBank/DDBJ databases">
        <authorList>
            <consortium name="Plant Systems Biology data submission"/>
        </authorList>
    </citation>
    <scope>NUCLEOTIDE SEQUENCE</scope>
    <source>
        <strain evidence="1">D6</strain>
    </source>
</reference>
<dbReference type="EMBL" id="CAICTM010001124">
    <property type="protein sequence ID" value="CAB9520692.1"/>
    <property type="molecule type" value="Genomic_DNA"/>
</dbReference>